<gene>
    <name evidence="2" type="ORF">VPNG_01322</name>
</gene>
<accession>A0A423XLH8</accession>
<protein>
    <submittedName>
        <fullName evidence="2">Uncharacterized protein</fullName>
    </submittedName>
</protein>
<proteinExistence type="predicted"/>
<reference evidence="2 3" key="1">
    <citation type="submission" date="2015-09" db="EMBL/GenBank/DDBJ databases">
        <title>Host preference determinants of Valsa canker pathogens revealed by comparative genomics.</title>
        <authorList>
            <person name="Yin Z."/>
            <person name="Huang L."/>
        </authorList>
    </citation>
    <scope>NUCLEOTIDE SEQUENCE [LARGE SCALE GENOMIC DNA]</scope>
    <source>
        <strain evidence="2 3">SXYLt</strain>
    </source>
</reference>
<sequence>MFQSSHEGYIRDPMIDGSDDSDVYSPEEWNQWNNTQLGPDPNFPVDPRHDSASDVSGLAGVGQGPYEGFNHGISPQELSFGAGAILGPSGHFSLLNGGQGVDS</sequence>
<feature type="region of interest" description="Disordered" evidence="1">
    <location>
        <begin position="1"/>
        <end position="60"/>
    </location>
</feature>
<dbReference type="Proteomes" id="UP000285146">
    <property type="component" value="Unassembled WGS sequence"/>
</dbReference>
<evidence type="ECO:0000256" key="1">
    <source>
        <dbReference type="SAM" id="MobiDB-lite"/>
    </source>
</evidence>
<dbReference type="AlphaFoldDB" id="A0A423XLH8"/>
<dbReference type="OrthoDB" id="10490477at2759"/>
<keyword evidence="3" id="KW-1185">Reference proteome</keyword>
<name>A0A423XLH8_9PEZI</name>
<dbReference type="InParanoid" id="A0A423XLH8"/>
<evidence type="ECO:0000313" key="3">
    <source>
        <dbReference type="Proteomes" id="UP000285146"/>
    </source>
</evidence>
<organism evidence="2 3">
    <name type="scientific">Cytospora leucostoma</name>
    <dbReference type="NCBI Taxonomy" id="1230097"/>
    <lineage>
        <taxon>Eukaryota</taxon>
        <taxon>Fungi</taxon>
        <taxon>Dikarya</taxon>
        <taxon>Ascomycota</taxon>
        <taxon>Pezizomycotina</taxon>
        <taxon>Sordariomycetes</taxon>
        <taxon>Sordariomycetidae</taxon>
        <taxon>Diaporthales</taxon>
        <taxon>Cytosporaceae</taxon>
        <taxon>Cytospora</taxon>
    </lineage>
</organism>
<evidence type="ECO:0000313" key="2">
    <source>
        <dbReference type="EMBL" id="ROW17335.1"/>
    </source>
</evidence>
<feature type="compositionally biased region" description="Polar residues" evidence="1">
    <location>
        <begin position="28"/>
        <end position="37"/>
    </location>
</feature>
<comment type="caution">
    <text evidence="2">The sequence shown here is derived from an EMBL/GenBank/DDBJ whole genome shotgun (WGS) entry which is preliminary data.</text>
</comment>
<dbReference type="EMBL" id="LKEB01000003">
    <property type="protein sequence ID" value="ROW17335.1"/>
    <property type="molecule type" value="Genomic_DNA"/>
</dbReference>